<keyword evidence="2" id="KW-0812">Transmembrane</keyword>
<reference evidence="3 4" key="1">
    <citation type="journal article" date="2019" name="Nat. Ecol. Evol.">
        <title>Megaphylogeny resolves global patterns of mushroom evolution.</title>
        <authorList>
            <person name="Varga T."/>
            <person name="Krizsan K."/>
            <person name="Foldi C."/>
            <person name="Dima B."/>
            <person name="Sanchez-Garcia M."/>
            <person name="Sanchez-Ramirez S."/>
            <person name="Szollosi G.J."/>
            <person name="Szarkandi J.G."/>
            <person name="Papp V."/>
            <person name="Albert L."/>
            <person name="Andreopoulos W."/>
            <person name="Angelini C."/>
            <person name="Antonin V."/>
            <person name="Barry K.W."/>
            <person name="Bougher N.L."/>
            <person name="Buchanan P."/>
            <person name="Buyck B."/>
            <person name="Bense V."/>
            <person name="Catcheside P."/>
            <person name="Chovatia M."/>
            <person name="Cooper J."/>
            <person name="Damon W."/>
            <person name="Desjardin D."/>
            <person name="Finy P."/>
            <person name="Geml J."/>
            <person name="Haridas S."/>
            <person name="Hughes K."/>
            <person name="Justo A."/>
            <person name="Karasinski D."/>
            <person name="Kautmanova I."/>
            <person name="Kiss B."/>
            <person name="Kocsube S."/>
            <person name="Kotiranta H."/>
            <person name="LaButti K.M."/>
            <person name="Lechner B.E."/>
            <person name="Liimatainen K."/>
            <person name="Lipzen A."/>
            <person name="Lukacs Z."/>
            <person name="Mihaltcheva S."/>
            <person name="Morgado L.N."/>
            <person name="Niskanen T."/>
            <person name="Noordeloos M.E."/>
            <person name="Ohm R.A."/>
            <person name="Ortiz-Santana B."/>
            <person name="Ovrebo C."/>
            <person name="Racz N."/>
            <person name="Riley R."/>
            <person name="Savchenko A."/>
            <person name="Shiryaev A."/>
            <person name="Soop K."/>
            <person name="Spirin V."/>
            <person name="Szebenyi C."/>
            <person name="Tomsovsky M."/>
            <person name="Tulloss R.E."/>
            <person name="Uehling J."/>
            <person name="Grigoriev I.V."/>
            <person name="Vagvolgyi C."/>
            <person name="Papp T."/>
            <person name="Martin F.M."/>
            <person name="Miettinen O."/>
            <person name="Hibbett D.S."/>
            <person name="Nagy L.G."/>
        </authorList>
    </citation>
    <scope>NUCLEOTIDE SEQUENCE [LARGE SCALE GENOMIC DNA]</scope>
    <source>
        <strain evidence="3 4">FP101781</strain>
    </source>
</reference>
<evidence type="ECO:0000313" key="3">
    <source>
        <dbReference type="EMBL" id="TEB18097.1"/>
    </source>
</evidence>
<keyword evidence="2" id="KW-1133">Transmembrane helix</keyword>
<feature type="region of interest" description="Disordered" evidence="1">
    <location>
        <begin position="1"/>
        <end position="23"/>
    </location>
</feature>
<evidence type="ECO:0000256" key="1">
    <source>
        <dbReference type="SAM" id="MobiDB-lite"/>
    </source>
</evidence>
<name>A0A4Y7S9T0_COPMI</name>
<comment type="caution">
    <text evidence="3">The sequence shown here is derived from an EMBL/GenBank/DDBJ whole genome shotgun (WGS) entry which is preliminary data.</text>
</comment>
<proteinExistence type="predicted"/>
<sequence length="71" mass="7694">PPYLRVSQALPYQPPSSTSTYRSSTPIPFILPVILIVTGAALVLEIAVYNAEDNNTPSPPSPPLRRPPRPT</sequence>
<accession>A0A4Y7S9T0</accession>
<gene>
    <name evidence="3" type="ORF">FA13DRAFT_1746451</name>
</gene>
<keyword evidence="2" id="KW-0472">Membrane</keyword>
<evidence type="ECO:0000313" key="4">
    <source>
        <dbReference type="Proteomes" id="UP000298030"/>
    </source>
</evidence>
<protein>
    <submittedName>
        <fullName evidence="3">Uncharacterized protein</fullName>
    </submittedName>
</protein>
<feature type="transmembrane region" description="Helical" evidence="2">
    <location>
        <begin position="29"/>
        <end position="49"/>
    </location>
</feature>
<feature type="region of interest" description="Disordered" evidence="1">
    <location>
        <begin position="51"/>
        <end position="71"/>
    </location>
</feature>
<dbReference type="Proteomes" id="UP000298030">
    <property type="component" value="Unassembled WGS sequence"/>
</dbReference>
<organism evidence="3 4">
    <name type="scientific">Coprinellus micaceus</name>
    <name type="common">Glistening ink-cap mushroom</name>
    <name type="synonym">Coprinus micaceus</name>
    <dbReference type="NCBI Taxonomy" id="71717"/>
    <lineage>
        <taxon>Eukaryota</taxon>
        <taxon>Fungi</taxon>
        <taxon>Dikarya</taxon>
        <taxon>Basidiomycota</taxon>
        <taxon>Agaricomycotina</taxon>
        <taxon>Agaricomycetes</taxon>
        <taxon>Agaricomycetidae</taxon>
        <taxon>Agaricales</taxon>
        <taxon>Agaricineae</taxon>
        <taxon>Psathyrellaceae</taxon>
        <taxon>Coprinellus</taxon>
    </lineage>
</organism>
<dbReference type="AlphaFoldDB" id="A0A4Y7S9T0"/>
<evidence type="ECO:0000256" key="2">
    <source>
        <dbReference type="SAM" id="Phobius"/>
    </source>
</evidence>
<feature type="non-terminal residue" evidence="3">
    <location>
        <position position="1"/>
    </location>
</feature>
<keyword evidence="4" id="KW-1185">Reference proteome</keyword>
<dbReference type="EMBL" id="QPFP01000288">
    <property type="protein sequence ID" value="TEB18097.1"/>
    <property type="molecule type" value="Genomic_DNA"/>
</dbReference>